<evidence type="ECO:0000313" key="2">
    <source>
        <dbReference type="Proteomes" id="UP000694287"/>
    </source>
</evidence>
<name>A0ABS6V256_9PSEU</name>
<dbReference type="RefSeq" id="WP_218616645.1">
    <property type="nucleotide sequence ID" value="NZ_JADQDK010000002.1"/>
</dbReference>
<keyword evidence="2" id="KW-1185">Reference proteome</keyword>
<accession>A0ABS6V256</accession>
<evidence type="ECO:0000313" key="1">
    <source>
        <dbReference type="EMBL" id="MBW0138594.1"/>
    </source>
</evidence>
<protein>
    <submittedName>
        <fullName evidence="1">Uncharacterized protein</fullName>
    </submittedName>
</protein>
<dbReference type="Proteomes" id="UP000694287">
    <property type="component" value="Unassembled WGS sequence"/>
</dbReference>
<reference evidence="1 2" key="1">
    <citation type="submission" date="2020-11" db="EMBL/GenBank/DDBJ databases">
        <title>Pseudonocardia abyssalis sp. nov. and Pseudonocardia oceani sp. nov., description and phylogenomic analysis of two novel actinomycetes isolated from the deep Southern Ocean.</title>
        <authorList>
            <person name="Parra J."/>
        </authorList>
    </citation>
    <scope>NUCLEOTIDE SEQUENCE [LARGE SCALE GENOMIC DNA]</scope>
    <source>
        <strain evidence="1 2">KRD-168</strain>
    </source>
</reference>
<organism evidence="1 2">
    <name type="scientific">Pseudonocardia abyssalis</name>
    <dbReference type="NCBI Taxonomy" id="2792008"/>
    <lineage>
        <taxon>Bacteria</taxon>
        <taxon>Bacillati</taxon>
        <taxon>Actinomycetota</taxon>
        <taxon>Actinomycetes</taxon>
        <taxon>Pseudonocardiales</taxon>
        <taxon>Pseudonocardiaceae</taxon>
        <taxon>Pseudonocardia</taxon>
    </lineage>
</organism>
<dbReference type="EMBL" id="JADQDK010000002">
    <property type="protein sequence ID" value="MBW0138594.1"/>
    <property type="molecule type" value="Genomic_DNA"/>
</dbReference>
<sequence>MGRLTAARGRARGMAYGRRRAAARVAAGRYDPHPGWRHLVAPQYRVLLEQAEALGVVDELVDAQEWRSDKRAAWAAILRRLVCSMDWQTGLITAVTLARLGDAGARAPRTVSRVIAWARDAGLLVVVEHGASAEFLGTDHGRTPSYVLVAPLATTTPPPATAGGGPDPVSAQLSMVVDESGVLPVTYVGNQPLNGRRLEPAEPTPAGWPLYGVPQSAPDRTAATRCLFQRLGLDQRGVSRMPLWRARALLRPWWVAGACPAALLFAIDHHPDRPDHHRGDALRGARDPLRVLAARLRPWRNRLHELPAKLAGVPGDYQAQPSLRPAPSRAPRVALTPPGRSAAQIAAVATWEAHRAQLRAARAAAADRGATPDGPCQ</sequence>
<proteinExistence type="predicted"/>
<gene>
    <name evidence="1" type="ORF">I4I81_30660</name>
</gene>
<comment type="caution">
    <text evidence="1">The sequence shown here is derived from an EMBL/GenBank/DDBJ whole genome shotgun (WGS) entry which is preliminary data.</text>
</comment>